<dbReference type="InterPro" id="IPR036610">
    <property type="entry name" value="PEBP-like_sf"/>
</dbReference>
<gene>
    <name evidence="1" type="ORF">SAMN06265795_11075</name>
</gene>
<dbReference type="CDD" id="cd00865">
    <property type="entry name" value="PEBP_bact_arch"/>
    <property type="match status" value="1"/>
</dbReference>
<dbReference type="Pfam" id="PF01161">
    <property type="entry name" value="PBP"/>
    <property type="match status" value="1"/>
</dbReference>
<dbReference type="InterPro" id="IPR005247">
    <property type="entry name" value="YbhB_YbcL/LppC-like"/>
</dbReference>
<dbReference type="EMBL" id="FZOT01000010">
    <property type="protein sequence ID" value="SNS95948.1"/>
    <property type="molecule type" value="Genomic_DNA"/>
</dbReference>
<accession>A0A239IRW2</accession>
<evidence type="ECO:0000313" key="2">
    <source>
        <dbReference type="Proteomes" id="UP000198284"/>
    </source>
</evidence>
<sequence>MLEKLPEAVGHALRNRRAGLDQILFNQVHLQTGTAAIDVTSLAFHDHGPIPMAYTADGSGASPPLEWHGIPPGAGSVLLIVEDADAPTPHPLVHAIAVDLPPEDGVLREGELASSEAAPGDATLGRNSYLQASWLPPDPPPGHGIHRYAFQVFALAPGPAFSGTPGRDAVLEALHDRAIASGCLIATYERQDGSIKVDAGPAAPLAN</sequence>
<dbReference type="InterPro" id="IPR008914">
    <property type="entry name" value="PEBP"/>
</dbReference>
<evidence type="ECO:0000313" key="1">
    <source>
        <dbReference type="EMBL" id="SNS95948.1"/>
    </source>
</evidence>
<dbReference type="Proteomes" id="UP000198284">
    <property type="component" value="Unassembled WGS sequence"/>
</dbReference>
<protein>
    <recommendedName>
        <fullName evidence="3">Phospholipid-binding protein, PBP family</fullName>
    </recommendedName>
</protein>
<evidence type="ECO:0008006" key="3">
    <source>
        <dbReference type="Google" id="ProtNLM"/>
    </source>
</evidence>
<dbReference type="PANTHER" id="PTHR30289">
    <property type="entry name" value="UNCHARACTERIZED PROTEIN YBCL-RELATED"/>
    <property type="match status" value="1"/>
</dbReference>
<dbReference type="PANTHER" id="PTHR30289:SF1">
    <property type="entry name" value="PEBP (PHOSPHATIDYLETHANOLAMINE-BINDING PROTEIN) FAMILY PROTEIN"/>
    <property type="match status" value="1"/>
</dbReference>
<dbReference type="SUPFAM" id="SSF49777">
    <property type="entry name" value="PEBP-like"/>
    <property type="match status" value="1"/>
</dbReference>
<reference evidence="1 2" key="1">
    <citation type="submission" date="2017-06" db="EMBL/GenBank/DDBJ databases">
        <authorList>
            <person name="Kim H.J."/>
            <person name="Triplett B.A."/>
        </authorList>
    </citation>
    <scope>NUCLEOTIDE SEQUENCE [LARGE SCALE GENOMIC DNA]</scope>
    <source>
        <strain evidence="1 2">U15</strain>
    </source>
</reference>
<dbReference type="AlphaFoldDB" id="A0A239IRW2"/>
<organism evidence="1 2">
    <name type="scientific">Noviherbaspirillum humi</name>
    <dbReference type="NCBI Taxonomy" id="1688639"/>
    <lineage>
        <taxon>Bacteria</taxon>
        <taxon>Pseudomonadati</taxon>
        <taxon>Pseudomonadota</taxon>
        <taxon>Betaproteobacteria</taxon>
        <taxon>Burkholderiales</taxon>
        <taxon>Oxalobacteraceae</taxon>
        <taxon>Noviherbaspirillum</taxon>
    </lineage>
</organism>
<name>A0A239IRW2_9BURK</name>
<keyword evidence="2" id="KW-1185">Reference proteome</keyword>
<dbReference type="RefSeq" id="WP_089400141.1">
    <property type="nucleotide sequence ID" value="NZ_FZOT01000010.1"/>
</dbReference>
<dbReference type="OrthoDB" id="9770043at2"/>
<proteinExistence type="predicted"/>
<dbReference type="Gene3D" id="3.90.280.10">
    <property type="entry name" value="PEBP-like"/>
    <property type="match status" value="1"/>
</dbReference>